<dbReference type="InterPro" id="IPR003961">
    <property type="entry name" value="FN3_dom"/>
</dbReference>
<dbReference type="GO" id="GO:0004252">
    <property type="term" value="F:serine-type endopeptidase activity"/>
    <property type="evidence" value="ECO:0007669"/>
    <property type="project" value="InterPro"/>
</dbReference>
<evidence type="ECO:0000313" key="6">
    <source>
        <dbReference type="EMBL" id="NER18004.1"/>
    </source>
</evidence>
<dbReference type="Pfam" id="PF13583">
    <property type="entry name" value="Reprolysin_4"/>
    <property type="match status" value="1"/>
</dbReference>
<dbReference type="Gene3D" id="2.60.40.10">
    <property type="entry name" value="Immunoglobulins"/>
    <property type="match status" value="2"/>
</dbReference>
<comment type="caution">
    <text evidence="6">The sequence shown here is derived from an EMBL/GenBank/DDBJ whole genome shotgun (WGS) entry which is preliminary data.</text>
</comment>
<name>A0A6M0CPP3_9FLAO</name>
<dbReference type="InterPro" id="IPR013783">
    <property type="entry name" value="Ig-like_fold"/>
</dbReference>
<dbReference type="SUPFAM" id="SSF55486">
    <property type="entry name" value="Metalloproteases ('zincins'), catalytic domain"/>
    <property type="match status" value="1"/>
</dbReference>
<keyword evidence="1" id="KW-0645">Protease</keyword>
<evidence type="ECO:0000256" key="2">
    <source>
        <dbReference type="ARBA" id="ARBA00022729"/>
    </source>
</evidence>
<dbReference type="EMBL" id="JAABOQ010000005">
    <property type="protein sequence ID" value="NER18004.1"/>
    <property type="molecule type" value="Genomic_DNA"/>
</dbReference>
<dbReference type="Gene3D" id="2.60.120.260">
    <property type="entry name" value="Galactose-binding domain-like"/>
    <property type="match status" value="1"/>
</dbReference>
<dbReference type="GO" id="GO:0005509">
    <property type="term" value="F:calcium ion binding"/>
    <property type="evidence" value="ECO:0007669"/>
    <property type="project" value="InterPro"/>
</dbReference>
<accession>A0A6M0CPP3</accession>
<dbReference type="Proteomes" id="UP000474296">
    <property type="component" value="Unassembled WGS sequence"/>
</dbReference>
<proteinExistence type="predicted"/>
<dbReference type="InterPro" id="IPR028974">
    <property type="entry name" value="TSP_type-3_rpt"/>
</dbReference>
<dbReference type="InterPro" id="IPR024079">
    <property type="entry name" value="MetalloPept_cat_dom_sf"/>
</dbReference>
<evidence type="ECO:0000313" key="7">
    <source>
        <dbReference type="Proteomes" id="UP000474296"/>
    </source>
</evidence>
<dbReference type="SUPFAM" id="SSF49265">
    <property type="entry name" value="Fibronectin type III"/>
    <property type="match status" value="1"/>
</dbReference>
<dbReference type="InterPro" id="IPR036116">
    <property type="entry name" value="FN3_sf"/>
</dbReference>
<sequence length="1221" mass="130224">MDAFKKNLAKAPKRINAKQGGAIMILPNADGNLERFYVYEASIMHPALAEKYPTIKSYAATGIDDPSAKARFSVDHRGAQFMIRSTNKSTVYIEPDVSAKQYVVYAREDITSTKDELQCILDDSAFGGKIPNFNSTTQKNTNDSTLRKYRLALSCSAEYGNFFANTGTEVADILAQMNNTMTRVNGIYELELGITMELVANNDQVIFFGDVNADPYTGNFNTETQTTLDNIIGDGSYDIGHSFNTSGGGDAGDIGSVCRTGIKGSAYTGRANPTGDAFDIDFVAHEIGHQFGGLHVQNATANCARSGGGNAEVEPGSGTTIMGYAGICTTTASNIQGNSDDYFNYVNIRDISAFVQTGVGESCAETIALTNNAPQANAGNDYVIPISTPFVLTGTATDADATDVLTYTWEQNDPEAINQVTPEATNTGGPLFRSRRPSASPSRYFPSLNDILAGNLTPTFEVLPSVGRTMEFAFTVRDNVIGGGQTDSDLMGITVDGDSGPFQITSQNSPFTWNAGETVTITWDVANTDVAPINVQNVNILLSKDGGQTFDTTLAANVSNNGSFDLIVPGNNATNQGRIMIQAVDNVFFTINGSVFEIVDSEFVLTPDETSKTVCQPDDVVYALTYNTFLGFNEVTTFSAVNPPTGSTVTFNPTTAVNDGDTVQMTVSGTASLAVGNYDIDVSASSASVNKTITVDFDVNNSTFGTINLSNPADAATNVLSNQQFEWDEDTNAQQYEIEFATDAAFTAITEQATTTNSQYIPTALAPNTQYFWRVRAINDCGQGPYASVRSFTTAQINCSDNFTQNLNLEILPNGEQTVTYQINVIDDLVISDLNIALNVSHTFPSDLTILLRSPEGTISTVFDRSCNPGSGEDFDDINATFDDAGSVINCSSTPPAIAGLVSPATPFSVFNGESSIGVWTLTINDGFDIDGGSLNSVALTICGEGVLTPDEDNDGVPDSSDICPNTPAGSMVDAEGCPIFSLPPNNFTLQITSETCRNSNNGSLMITSANTAFTFQAALTGAASLTRDFSGTTTFDDLAAGNYTVCFTLAVEPSFEQCFDIVITEPDPLSVSSRIEEESSTLVLNLSGATTYRINLNNEIITTQEAEVSLPLKKGINLLKVSTDIDCQGEVVESIIFNSQAIQLYPNPVTNGTAFITAGSGNDQQAVVNVHTVHGALLFSRSINVSNGIGQLDISNLKTGTYIIQVATNNQKESFKIIKR</sequence>
<dbReference type="RefSeq" id="WP_164032691.1">
    <property type="nucleotide sequence ID" value="NZ_JAABOQ010000005.1"/>
</dbReference>
<dbReference type="InterPro" id="IPR002884">
    <property type="entry name" value="P_dom"/>
</dbReference>
<feature type="domain" description="P/Homo B" evidence="5">
    <location>
        <begin position="793"/>
        <end position="950"/>
    </location>
</feature>
<evidence type="ECO:0000259" key="5">
    <source>
        <dbReference type="PROSITE" id="PS51829"/>
    </source>
</evidence>
<organism evidence="6 7">
    <name type="scientific">Spongiivirga citrea</name>
    <dbReference type="NCBI Taxonomy" id="1481457"/>
    <lineage>
        <taxon>Bacteria</taxon>
        <taxon>Pseudomonadati</taxon>
        <taxon>Bacteroidota</taxon>
        <taxon>Flavobacteriia</taxon>
        <taxon>Flavobacteriales</taxon>
        <taxon>Flavobacteriaceae</taxon>
        <taxon>Spongiivirga</taxon>
    </lineage>
</organism>
<dbReference type="PROSITE" id="PS50853">
    <property type="entry name" value="FN3"/>
    <property type="match status" value="1"/>
</dbReference>
<dbReference type="Gene3D" id="3.40.390.10">
    <property type="entry name" value="Collagenase (Catalytic Domain)"/>
    <property type="match status" value="1"/>
</dbReference>
<evidence type="ECO:0000259" key="4">
    <source>
        <dbReference type="PROSITE" id="PS50853"/>
    </source>
</evidence>
<dbReference type="GO" id="GO:0006508">
    <property type="term" value="P:proteolysis"/>
    <property type="evidence" value="ECO:0007669"/>
    <property type="project" value="UniProtKB-KW"/>
</dbReference>
<keyword evidence="7" id="KW-1185">Reference proteome</keyword>
<dbReference type="GO" id="GO:0008237">
    <property type="term" value="F:metallopeptidase activity"/>
    <property type="evidence" value="ECO:0007669"/>
    <property type="project" value="InterPro"/>
</dbReference>
<evidence type="ECO:0000256" key="3">
    <source>
        <dbReference type="ARBA" id="ARBA00022801"/>
    </source>
</evidence>
<dbReference type="InterPro" id="IPR008979">
    <property type="entry name" value="Galactose-bd-like_sf"/>
</dbReference>
<dbReference type="SUPFAM" id="SSF103647">
    <property type="entry name" value="TSP type-3 repeat"/>
    <property type="match status" value="1"/>
</dbReference>
<keyword evidence="2" id="KW-0732">Signal</keyword>
<reference evidence="6 7" key="1">
    <citation type="submission" date="2020-01" db="EMBL/GenBank/DDBJ databases">
        <title>Spongiivirga citrea KCTC 32990T.</title>
        <authorList>
            <person name="Wang G."/>
        </authorList>
    </citation>
    <scope>NUCLEOTIDE SEQUENCE [LARGE SCALE GENOMIC DNA]</scope>
    <source>
        <strain evidence="6 7">KCTC 32990</strain>
    </source>
</reference>
<feature type="domain" description="Fibronectin type-III" evidence="4">
    <location>
        <begin position="708"/>
        <end position="797"/>
    </location>
</feature>
<dbReference type="Pfam" id="PF18962">
    <property type="entry name" value="Por_Secre_tail"/>
    <property type="match status" value="1"/>
</dbReference>
<protein>
    <submittedName>
        <fullName evidence="6">T9SS type A sorting domain-containing protein</fullName>
    </submittedName>
</protein>
<gene>
    <name evidence="6" type="ORF">GWK10_12330</name>
</gene>
<keyword evidence="3" id="KW-0378">Hydrolase</keyword>
<dbReference type="NCBIfam" id="TIGR04183">
    <property type="entry name" value="Por_Secre_tail"/>
    <property type="match status" value="1"/>
</dbReference>
<dbReference type="SUPFAM" id="SSF49785">
    <property type="entry name" value="Galactose-binding domain-like"/>
    <property type="match status" value="1"/>
</dbReference>
<evidence type="ECO:0000256" key="1">
    <source>
        <dbReference type="ARBA" id="ARBA00022670"/>
    </source>
</evidence>
<dbReference type="InterPro" id="IPR026444">
    <property type="entry name" value="Secre_tail"/>
</dbReference>
<dbReference type="Pfam" id="PF01483">
    <property type="entry name" value="P_proprotein"/>
    <property type="match status" value="1"/>
</dbReference>
<dbReference type="PROSITE" id="PS51829">
    <property type="entry name" value="P_HOMO_B"/>
    <property type="match status" value="1"/>
</dbReference>
<dbReference type="AlphaFoldDB" id="A0A6M0CPP3"/>
<dbReference type="CDD" id="cd00063">
    <property type="entry name" value="FN3"/>
    <property type="match status" value="1"/>
</dbReference>